<dbReference type="RefSeq" id="WP_096445229.1">
    <property type="nucleotide sequence ID" value="NZ_JBHSOG010000017.1"/>
</dbReference>
<keyword evidence="4" id="KW-1185">Reference proteome</keyword>
<organism evidence="3 4">
    <name type="scientific">Thauera sinica</name>
    <dbReference type="NCBI Taxonomy" id="2665146"/>
    <lineage>
        <taxon>Bacteria</taxon>
        <taxon>Pseudomonadati</taxon>
        <taxon>Pseudomonadota</taxon>
        <taxon>Betaproteobacteria</taxon>
        <taxon>Rhodocyclales</taxon>
        <taxon>Zoogloeaceae</taxon>
        <taxon>Thauera</taxon>
    </lineage>
</organism>
<evidence type="ECO:0000256" key="2">
    <source>
        <dbReference type="SAM" id="SignalP"/>
    </source>
</evidence>
<evidence type="ECO:0000256" key="1">
    <source>
        <dbReference type="SAM" id="MobiDB-lite"/>
    </source>
</evidence>
<feature type="chain" id="PRO_5045967697" evidence="2">
    <location>
        <begin position="27"/>
        <end position="269"/>
    </location>
</feature>
<sequence>MTPLRTALTCLFLAGSLSLLAIPAGAEPPAVGRSGAIPPEVLNPRQVQTLQMVGSRVLQAMATERAVADQEAAEERARLAPVKDALKELEQSLTEEVMHPRLLAGGSQKRDQPVPRIDLKLVPADVPVDFRFDPSRPARPLAAPAMPQPAPQVFNWSELTGKAGGRNAAAMEHLAQKQSEARSRIAAARGLQRRERVVADTDAVERQWDQVLERLDALPEEPAQRLAEVRRLRRALEAPEPPALKPSSPSIRQVPVDVGPDVRQSAPRK</sequence>
<dbReference type="EMBL" id="JBHSOG010000017">
    <property type="protein sequence ID" value="MFC5768912.1"/>
    <property type="molecule type" value="Genomic_DNA"/>
</dbReference>
<dbReference type="Proteomes" id="UP001595974">
    <property type="component" value="Unassembled WGS sequence"/>
</dbReference>
<accession>A0ABW1AP71</accession>
<feature type="signal peptide" evidence="2">
    <location>
        <begin position="1"/>
        <end position="26"/>
    </location>
</feature>
<comment type="caution">
    <text evidence="3">The sequence shown here is derived from an EMBL/GenBank/DDBJ whole genome shotgun (WGS) entry which is preliminary data.</text>
</comment>
<proteinExistence type="predicted"/>
<keyword evidence="2" id="KW-0732">Signal</keyword>
<name>A0ABW1AP71_9RHOO</name>
<feature type="region of interest" description="Disordered" evidence="1">
    <location>
        <begin position="237"/>
        <end position="269"/>
    </location>
</feature>
<protein>
    <submittedName>
        <fullName evidence="3">Uncharacterized protein</fullName>
    </submittedName>
</protein>
<reference evidence="4" key="1">
    <citation type="journal article" date="2019" name="Int. J. Syst. Evol. Microbiol.">
        <title>The Global Catalogue of Microorganisms (GCM) 10K type strain sequencing project: providing services to taxonomists for standard genome sequencing and annotation.</title>
        <authorList>
            <consortium name="The Broad Institute Genomics Platform"/>
            <consortium name="The Broad Institute Genome Sequencing Center for Infectious Disease"/>
            <person name="Wu L."/>
            <person name="Ma J."/>
        </authorList>
    </citation>
    <scope>NUCLEOTIDE SEQUENCE [LARGE SCALE GENOMIC DNA]</scope>
    <source>
        <strain evidence="4">SHR3</strain>
    </source>
</reference>
<gene>
    <name evidence="3" type="ORF">ACFPTN_05965</name>
</gene>
<evidence type="ECO:0000313" key="3">
    <source>
        <dbReference type="EMBL" id="MFC5768912.1"/>
    </source>
</evidence>
<evidence type="ECO:0000313" key="4">
    <source>
        <dbReference type="Proteomes" id="UP001595974"/>
    </source>
</evidence>